<evidence type="ECO:0000313" key="9">
    <source>
        <dbReference type="EMBL" id="MBM3276090.1"/>
    </source>
</evidence>
<keyword evidence="6" id="KW-0547">Nucleotide-binding</keyword>
<dbReference type="GO" id="GO:0008253">
    <property type="term" value="F:5'-nucleotidase activity"/>
    <property type="evidence" value="ECO:0007669"/>
    <property type="project" value="UniProtKB-EC"/>
</dbReference>
<dbReference type="InterPro" id="IPR036523">
    <property type="entry name" value="SurE-like_sf"/>
</dbReference>
<comment type="similarity">
    <text evidence="2">Belongs to the SurE nucleotidase family.</text>
</comment>
<dbReference type="PANTHER" id="PTHR30457">
    <property type="entry name" value="5'-NUCLEOTIDASE SURE"/>
    <property type="match status" value="1"/>
</dbReference>
<dbReference type="PANTHER" id="PTHR30457:SF12">
    <property type="entry name" value="5'_3'-NUCLEOTIDASE SURE"/>
    <property type="match status" value="1"/>
</dbReference>
<keyword evidence="4" id="KW-0963">Cytoplasm</keyword>
<dbReference type="Pfam" id="PF01975">
    <property type="entry name" value="SurE"/>
    <property type="match status" value="1"/>
</dbReference>
<dbReference type="Gene3D" id="3.40.1210.10">
    <property type="entry name" value="Survival protein SurE-like phosphatase/nucleotidase"/>
    <property type="match status" value="1"/>
</dbReference>
<dbReference type="SUPFAM" id="SSF64167">
    <property type="entry name" value="SurE-like"/>
    <property type="match status" value="1"/>
</dbReference>
<evidence type="ECO:0000256" key="1">
    <source>
        <dbReference type="ARBA" id="ARBA00000815"/>
    </source>
</evidence>
<evidence type="ECO:0000256" key="7">
    <source>
        <dbReference type="ARBA" id="ARBA00022801"/>
    </source>
</evidence>
<evidence type="ECO:0000256" key="6">
    <source>
        <dbReference type="ARBA" id="ARBA00022741"/>
    </source>
</evidence>
<protein>
    <recommendedName>
        <fullName evidence="3">5'-nucleotidase</fullName>
        <ecNumber evidence="3">3.1.3.5</ecNumber>
    </recommendedName>
</protein>
<dbReference type="Proteomes" id="UP000703893">
    <property type="component" value="Unassembled WGS sequence"/>
</dbReference>
<sequence length="129" mass="13626">MRLLVSNDDGIHAPGIRILATTLATEHEVHVIAPDRERSATGHALTLHKPLRVEEERIEGCISAVSVNGTPSDCVKLAWGALMKDNLPDLVVSGINRGPNLGVDVIYSGTVSAAVEGTLLLEKPCVAIS</sequence>
<evidence type="ECO:0000256" key="5">
    <source>
        <dbReference type="ARBA" id="ARBA00022723"/>
    </source>
</evidence>
<dbReference type="GO" id="GO:0046872">
    <property type="term" value="F:metal ion binding"/>
    <property type="evidence" value="ECO:0007669"/>
    <property type="project" value="UniProtKB-KW"/>
</dbReference>
<feature type="non-terminal residue" evidence="9">
    <location>
        <position position="129"/>
    </location>
</feature>
<evidence type="ECO:0000256" key="2">
    <source>
        <dbReference type="ARBA" id="ARBA00011062"/>
    </source>
</evidence>
<dbReference type="EMBL" id="VGJX01000855">
    <property type="protein sequence ID" value="MBM3276090.1"/>
    <property type="molecule type" value="Genomic_DNA"/>
</dbReference>
<gene>
    <name evidence="9" type="primary">surE</name>
    <name evidence="9" type="ORF">FJZ00_13135</name>
</gene>
<evidence type="ECO:0000313" key="10">
    <source>
        <dbReference type="Proteomes" id="UP000703893"/>
    </source>
</evidence>
<keyword evidence="5" id="KW-0479">Metal-binding</keyword>
<name>A0A937X8J2_9BACT</name>
<feature type="domain" description="Survival protein SurE-like phosphatase/nucleotidase" evidence="8">
    <location>
        <begin position="4"/>
        <end position="129"/>
    </location>
</feature>
<evidence type="ECO:0000256" key="4">
    <source>
        <dbReference type="ARBA" id="ARBA00022490"/>
    </source>
</evidence>
<organism evidence="9 10">
    <name type="scientific">Candidatus Tanganyikabacteria bacterium</name>
    <dbReference type="NCBI Taxonomy" id="2961651"/>
    <lineage>
        <taxon>Bacteria</taxon>
        <taxon>Bacillati</taxon>
        <taxon>Candidatus Sericytochromatia</taxon>
        <taxon>Candidatus Tanganyikabacteria</taxon>
    </lineage>
</organism>
<dbReference type="EC" id="3.1.3.5" evidence="3"/>
<dbReference type="GO" id="GO:0004309">
    <property type="term" value="F:exopolyphosphatase activity"/>
    <property type="evidence" value="ECO:0007669"/>
    <property type="project" value="TreeGrafter"/>
</dbReference>
<proteinExistence type="inferred from homology"/>
<accession>A0A937X8J2</accession>
<dbReference type="InterPro" id="IPR002828">
    <property type="entry name" value="SurE-like_Pase/nucleotidase"/>
</dbReference>
<dbReference type="NCBIfam" id="TIGR00087">
    <property type="entry name" value="surE"/>
    <property type="match status" value="1"/>
</dbReference>
<evidence type="ECO:0000259" key="8">
    <source>
        <dbReference type="Pfam" id="PF01975"/>
    </source>
</evidence>
<keyword evidence="7 9" id="KW-0378">Hydrolase</keyword>
<comment type="catalytic activity">
    <reaction evidence="1">
        <text>a ribonucleoside 5'-phosphate + H2O = a ribonucleoside + phosphate</text>
        <dbReference type="Rhea" id="RHEA:12484"/>
        <dbReference type="ChEBI" id="CHEBI:15377"/>
        <dbReference type="ChEBI" id="CHEBI:18254"/>
        <dbReference type="ChEBI" id="CHEBI:43474"/>
        <dbReference type="ChEBI" id="CHEBI:58043"/>
        <dbReference type="EC" id="3.1.3.5"/>
    </reaction>
</comment>
<dbReference type="InterPro" id="IPR030048">
    <property type="entry name" value="SurE"/>
</dbReference>
<dbReference type="GO" id="GO:0000166">
    <property type="term" value="F:nucleotide binding"/>
    <property type="evidence" value="ECO:0007669"/>
    <property type="project" value="UniProtKB-KW"/>
</dbReference>
<dbReference type="GO" id="GO:0008254">
    <property type="term" value="F:3'-nucleotidase activity"/>
    <property type="evidence" value="ECO:0007669"/>
    <property type="project" value="TreeGrafter"/>
</dbReference>
<evidence type="ECO:0000256" key="3">
    <source>
        <dbReference type="ARBA" id="ARBA00012643"/>
    </source>
</evidence>
<dbReference type="AlphaFoldDB" id="A0A937X8J2"/>
<comment type="caution">
    <text evidence="9">The sequence shown here is derived from an EMBL/GenBank/DDBJ whole genome shotgun (WGS) entry which is preliminary data.</text>
</comment>
<reference evidence="9 10" key="1">
    <citation type="submission" date="2019-03" db="EMBL/GenBank/DDBJ databases">
        <title>Lake Tanganyika Metagenome-Assembled Genomes (MAGs).</title>
        <authorList>
            <person name="Tran P."/>
        </authorList>
    </citation>
    <scope>NUCLEOTIDE SEQUENCE [LARGE SCALE GENOMIC DNA]</scope>
    <source>
        <strain evidence="9">K_DeepCast_65m_m2_236</strain>
    </source>
</reference>